<dbReference type="Ensembl" id="ENSCINT00000031198.1">
    <property type="protein sequence ID" value="ENSCINP00000036353.1"/>
    <property type="gene ID" value="ENSCING00000024825.1"/>
</dbReference>
<dbReference type="AlphaFoldDB" id="H2Y368"/>
<reference evidence="1" key="3">
    <citation type="submission" date="2025-09" db="UniProtKB">
        <authorList>
            <consortium name="Ensembl"/>
        </authorList>
    </citation>
    <scope>IDENTIFICATION</scope>
</reference>
<accession>H2Y368</accession>
<organism evidence="1 2">
    <name type="scientific">Ciona intestinalis</name>
    <name type="common">Transparent sea squirt</name>
    <name type="synonym">Ascidia intestinalis</name>
    <dbReference type="NCBI Taxonomy" id="7719"/>
    <lineage>
        <taxon>Eukaryota</taxon>
        <taxon>Metazoa</taxon>
        <taxon>Chordata</taxon>
        <taxon>Tunicata</taxon>
        <taxon>Ascidiacea</taxon>
        <taxon>Phlebobranchia</taxon>
        <taxon>Cionidae</taxon>
        <taxon>Ciona</taxon>
    </lineage>
</organism>
<proteinExistence type="predicted"/>
<reference evidence="2" key="1">
    <citation type="journal article" date="2002" name="Science">
        <title>The draft genome of Ciona intestinalis: insights into chordate and vertebrate origins.</title>
        <authorList>
            <person name="Dehal P."/>
            <person name="Satou Y."/>
            <person name="Campbell R.K."/>
            <person name="Chapman J."/>
            <person name="Degnan B."/>
            <person name="De Tomaso A."/>
            <person name="Davidson B."/>
            <person name="Di Gregorio A."/>
            <person name="Gelpke M."/>
            <person name="Goodstein D.M."/>
            <person name="Harafuji N."/>
            <person name="Hastings K.E."/>
            <person name="Ho I."/>
            <person name="Hotta K."/>
            <person name="Huang W."/>
            <person name="Kawashima T."/>
            <person name="Lemaire P."/>
            <person name="Martinez D."/>
            <person name="Meinertzhagen I.A."/>
            <person name="Necula S."/>
            <person name="Nonaka M."/>
            <person name="Putnam N."/>
            <person name="Rash S."/>
            <person name="Saiga H."/>
            <person name="Satake M."/>
            <person name="Terry A."/>
            <person name="Yamada L."/>
            <person name="Wang H.G."/>
            <person name="Awazu S."/>
            <person name="Azumi K."/>
            <person name="Boore J."/>
            <person name="Branno M."/>
            <person name="Chin-Bow S."/>
            <person name="DeSantis R."/>
            <person name="Doyle S."/>
            <person name="Francino P."/>
            <person name="Keys D.N."/>
            <person name="Haga S."/>
            <person name="Hayashi H."/>
            <person name="Hino K."/>
            <person name="Imai K.S."/>
            <person name="Inaba K."/>
            <person name="Kano S."/>
            <person name="Kobayashi K."/>
            <person name="Kobayashi M."/>
            <person name="Lee B.I."/>
            <person name="Makabe K.W."/>
            <person name="Manohar C."/>
            <person name="Matassi G."/>
            <person name="Medina M."/>
            <person name="Mochizuki Y."/>
            <person name="Mount S."/>
            <person name="Morishita T."/>
            <person name="Miura S."/>
            <person name="Nakayama A."/>
            <person name="Nishizaka S."/>
            <person name="Nomoto H."/>
            <person name="Ohta F."/>
            <person name="Oishi K."/>
            <person name="Rigoutsos I."/>
            <person name="Sano M."/>
            <person name="Sasaki A."/>
            <person name="Sasakura Y."/>
            <person name="Shoguchi E."/>
            <person name="Shin-i T."/>
            <person name="Spagnuolo A."/>
            <person name="Stainier D."/>
            <person name="Suzuki M.M."/>
            <person name="Tassy O."/>
            <person name="Takatori N."/>
            <person name="Tokuoka M."/>
            <person name="Yagi K."/>
            <person name="Yoshizaki F."/>
            <person name="Wada S."/>
            <person name="Zhang C."/>
            <person name="Hyatt P.D."/>
            <person name="Larimer F."/>
            <person name="Detter C."/>
            <person name="Doggett N."/>
            <person name="Glavina T."/>
            <person name="Hawkins T."/>
            <person name="Richardson P."/>
            <person name="Lucas S."/>
            <person name="Kohara Y."/>
            <person name="Levine M."/>
            <person name="Satoh N."/>
            <person name="Rokhsar D.S."/>
        </authorList>
    </citation>
    <scope>NUCLEOTIDE SEQUENCE [LARGE SCALE GENOMIC DNA]</scope>
</reference>
<dbReference type="InParanoid" id="H2Y368"/>
<protein>
    <submittedName>
        <fullName evidence="1">Uncharacterized protein</fullName>
    </submittedName>
</protein>
<evidence type="ECO:0000313" key="2">
    <source>
        <dbReference type="Proteomes" id="UP000008144"/>
    </source>
</evidence>
<dbReference type="Proteomes" id="UP000008144">
    <property type="component" value="Unassembled WGS sequence"/>
</dbReference>
<evidence type="ECO:0000313" key="1">
    <source>
        <dbReference type="Ensembl" id="ENSCINP00000036353.1"/>
    </source>
</evidence>
<keyword evidence="2" id="KW-1185">Reference proteome</keyword>
<name>H2Y368_CIOIN</name>
<dbReference type="HOGENOM" id="CLU_3427847_0_0_1"/>
<reference evidence="1" key="2">
    <citation type="submission" date="2025-08" db="UniProtKB">
        <authorList>
            <consortium name="Ensembl"/>
        </authorList>
    </citation>
    <scope>IDENTIFICATION</scope>
</reference>
<sequence>LMITVIWKVLLNIERYKNNKK</sequence>